<protein>
    <submittedName>
        <fullName evidence="5">Glycosyltransferase</fullName>
        <ecNumber evidence="5">2.4.-.-</ecNumber>
    </submittedName>
</protein>
<dbReference type="SUPFAM" id="SSF53756">
    <property type="entry name" value="UDP-Glycosyltransferase/glycogen phosphorylase"/>
    <property type="match status" value="1"/>
</dbReference>
<evidence type="ECO:0000313" key="5">
    <source>
        <dbReference type="EMBL" id="MCX8533356.1"/>
    </source>
</evidence>
<name>A0ABT3Y5J6_9FLAO</name>
<keyword evidence="6" id="KW-1185">Reference proteome</keyword>
<dbReference type="RefSeq" id="WP_267281855.1">
    <property type="nucleotide sequence ID" value="NZ_JAOVZV010000015.1"/>
</dbReference>
<evidence type="ECO:0000259" key="3">
    <source>
        <dbReference type="Pfam" id="PF00534"/>
    </source>
</evidence>
<feature type="domain" description="Glycosyltransferase subfamily 4-like N-terminal" evidence="4">
    <location>
        <begin position="21"/>
        <end position="168"/>
    </location>
</feature>
<keyword evidence="1 5" id="KW-0328">Glycosyltransferase</keyword>
<dbReference type="GO" id="GO:0016757">
    <property type="term" value="F:glycosyltransferase activity"/>
    <property type="evidence" value="ECO:0007669"/>
    <property type="project" value="UniProtKB-KW"/>
</dbReference>
<keyword evidence="2 5" id="KW-0808">Transferase</keyword>
<reference evidence="5" key="1">
    <citation type="submission" date="2022-10" db="EMBL/GenBank/DDBJ databases">
        <title>Chryseobacterium sp. nov., a novel bacterial species.</title>
        <authorList>
            <person name="Cao Y."/>
        </authorList>
    </citation>
    <scope>NUCLEOTIDE SEQUENCE</scope>
    <source>
        <strain evidence="5">KC 927</strain>
    </source>
</reference>
<comment type="caution">
    <text evidence="5">The sequence shown here is derived from an EMBL/GenBank/DDBJ whole genome shotgun (WGS) entry which is preliminary data.</text>
</comment>
<evidence type="ECO:0000256" key="1">
    <source>
        <dbReference type="ARBA" id="ARBA00022676"/>
    </source>
</evidence>
<dbReference type="Pfam" id="PF00534">
    <property type="entry name" value="Glycos_transf_1"/>
    <property type="match status" value="1"/>
</dbReference>
<dbReference type="EMBL" id="JAOVZV010000015">
    <property type="protein sequence ID" value="MCX8533356.1"/>
    <property type="molecule type" value="Genomic_DNA"/>
</dbReference>
<feature type="domain" description="Glycosyl transferase family 1" evidence="3">
    <location>
        <begin position="183"/>
        <end position="335"/>
    </location>
</feature>
<dbReference type="Proteomes" id="UP001070176">
    <property type="component" value="Unassembled WGS sequence"/>
</dbReference>
<accession>A0ABT3Y5J6</accession>
<gene>
    <name evidence="5" type="ORF">OEA66_13445</name>
</gene>
<organism evidence="5 6">
    <name type="scientific">Chryseobacterium luquanense</name>
    <dbReference type="NCBI Taxonomy" id="2983766"/>
    <lineage>
        <taxon>Bacteria</taxon>
        <taxon>Pseudomonadati</taxon>
        <taxon>Bacteroidota</taxon>
        <taxon>Flavobacteriia</taxon>
        <taxon>Flavobacteriales</taxon>
        <taxon>Weeksellaceae</taxon>
        <taxon>Chryseobacterium group</taxon>
        <taxon>Chryseobacterium</taxon>
    </lineage>
</organism>
<dbReference type="Gene3D" id="3.40.50.2000">
    <property type="entry name" value="Glycogen Phosphorylase B"/>
    <property type="match status" value="2"/>
</dbReference>
<dbReference type="InterPro" id="IPR001296">
    <property type="entry name" value="Glyco_trans_1"/>
</dbReference>
<evidence type="ECO:0000256" key="2">
    <source>
        <dbReference type="ARBA" id="ARBA00022679"/>
    </source>
</evidence>
<dbReference type="PANTHER" id="PTHR12526">
    <property type="entry name" value="GLYCOSYLTRANSFERASE"/>
    <property type="match status" value="1"/>
</dbReference>
<evidence type="ECO:0000259" key="4">
    <source>
        <dbReference type="Pfam" id="PF13439"/>
    </source>
</evidence>
<dbReference type="EC" id="2.4.-.-" evidence="5"/>
<sequence>MSRKKILTSAFSNLYTDQRIEKVCQTLHKNGYEVELIGNNWGGAEKMERPYPFSRIPLVSKTLKTAYFEFNWKLYWELYGKIKENQNVILHANDLDALLPNYLISKKYKIPLVFDSHEIFSEMPAVQGKMSQKLWRYLQNKIVPNIEFMITASGSYGNWFQNRYGIQPIIVQNAPKKIDFNIEIPHNQPKIFLYQGAINPFRGIDKAILAMHHLENVIFKIAGDGPKKKEYEDLVLKEKLQDKVQFLGKLLPEDLRKITVTADLGMSIEENGGESYLYSLPNKVLDCIQARVPLIMANLPEMLNIKNQFDVGEIIENHQPENIAAAIGKVLDKGRKNYQPELEKASEILCWENEEIKLLEVFDKASQKSCVDFSRN</sequence>
<dbReference type="Pfam" id="PF13439">
    <property type="entry name" value="Glyco_transf_4"/>
    <property type="match status" value="1"/>
</dbReference>
<evidence type="ECO:0000313" key="6">
    <source>
        <dbReference type="Proteomes" id="UP001070176"/>
    </source>
</evidence>
<dbReference type="PANTHER" id="PTHR12526:SF629">
    <property type="entry name" value="TEICHURONIC ACID BIOSYNTHESIS GLYCOSYLTRANSFERASE TUAH-RELATED"/>
    <property type="match status" value="1"/>
</dbReference>
<proteinExistence type="predicted"/>
<dbReference type="InterPro" id="IPR028098">
    <property type="entry name" value="Glyco_trans_4-like_N"/>
</dbReference>